<sequence length="408" mass="47206">MSTFFQQTAQAIISKHIDRFPLLKLDQVIDWQPIEQYLNRQRTRYLRDHRGRPAYPLLSMFKAVLLGQWHSLSDPELEHSLITRIDFNLFCRFDELNISDYSTLCRYRNWLAQDDTLSELLELINRQLAEKNLKLEKASAAVIDATIIQTAGSKQRQAIEVDEEGQVSGQITPSKDSNARWIKKNGLYKLGYKQHTRTDAEGYIEKLHITPANAHECKHLSPLLEGITEGTTVYADKGYNSKENRQHLEEHRMKDGIMRKAHRKHPLSEAQTKRNRHLSKTRYVVEQSFGTLHRKFRYARAAYFGLCKVSAQSHLKAMCLNLLKAANRLSVPVTAPISLMNRCNCKGNGRPMCSANTSTSWKLRWGSNAPWNTKSRRRGYCWRRAWRRITANGSCCWKRGSAWRSGRS</sequence>
<reference evidence="8 9" key="1">
    <citation type="submission" date="2010-12" db="EMBL/GenBank/DDBJ databases">
        <title>The Genome Sequence of Neisseria mucosa strain C102.</title>
        <authorList>
            <consortium name="The Broad Institute Genome Sequencing Platform"/>
            <person name="Earl A."/>
            <person name="Ward D."/>
            <person name="Feldgarden M."/>
            <person name="Gevers D."/>
            <person name="Sibley C.D."/>
            <person name="Field T.R."/>
            <person name="Grinwis M."/>
            <person name="Eshaghurshan C.S."/>
            <person name="Surette M."/>
            <person name="Young S.K."/>
            <person name="Zeng Q."/>
            <person name="Gargeya S."/>
            <person name="Fitzgerald M."/>
            <person name="Haas B."/>
            <person name="Abouelleil A."/>
            <person name="Alvarado L."/>
            <person name="Arachchi H.M."/>
            <person name="Berlin A."/>
            <person name="Brown A."/>
            <person name="Chapman S.B."/>
            <person name="Chen Z."/>
            <person name="Dunbar C."/>
            <person name="Freedman E."/>
            <person name="Gearin G."/>
            <person name="Gellesch M."/>
            <person name="Goldberg J."/>
            <person name="Griggs A."/>
            <person name="Gujja S."/>
            <person name="Heilman E."/>
            <person name="Heiman D."/>
            <person name="Howarth C."/>
            <person name="Larson L."/>
            <person name="Lui A."/>
            <person name="MacDonald P.J.P."/>
            <person name="Mehta T."/>
            <person name="Montmayeur A."/>
            <person name="Murphy C."/>
            <person name="Neiman D."/>
            <person name="Pearson M."/>
            <person name="Priest M."/>
            <person name="Roberts A."/>
            <person name="Saif S."/>
            <person name="Shea T."/>
            <person name="Shenoy N."/>
            <person name="Sisk P."/>
            <person name="Stolte C."/>
            <person name="Sykes S."/>
            <person name="White J."/>
            <person name="Yandava C."/>
            <person name="Nusbaum C."/>
            <person name="Birren B."/>
        </authorList>
    </citation>
    <scope>NUCLEOTIDE SEQUENCE [LARGE SCALE GENOMIC DNA]</scope>
    <source>
        <strain evidence="8 9">C102</strain>
    </source>
</reference>
<dbReference type="PANTHER" id="PTHR35604:SF2">
    <property type="entry name" value="TRANSPOSASE INSH FOR INSERTION SEQUENCE ELEMENT IS5A-RELATED"/>
    <property type="match status" value="1"/>
</dbReference>
<keyword evidence="5" id="KW-0233">DNA recombination</keyword>
<evidence type="ECO:0000313" key="9">
    <source>
        <dbReference type="Proteomes" id="UP000003612"/>
    </source>
</evidence>
<evidence type="ECO:0000256" key="3">
    <source>
        <dbReference type="ARBA" id="ARBA00022578"/>
    </source>
</evidence>
<accession>A0ABP2KFV7</accession>
<dbReference type="InterPro" id="IPR008490">
    <property type="entry name" value="Transposase_InsH_N"/>
</dbReference>
<evidence type="ECO:0000256" key="1">
    <source>
        <dbReference type="ARBA" id="ARBA00003544"/>
    </source>
</evidence>
<dbReference type="InterPro" id="IPR047959">
    <property type="entry name" value="Transpos_IS5"/>
</dbReference>
<comment type="function">
    <text evidence="1">Involved in the transposition of the insertion sequence IS5.</text>
</comment>
<comment type="caution">
    <text evidence="8">The sequence shown here is derived from an EMBL/GenBank/DDBJ whole genome shotgun (WGS) entry which is preliminary data.</text>
</comment>
<name>A0ABP2KFV7_NEIMU</name>
<evidence type="ECO:0000313" key="8">
    <source>
        <dbReference type="EMBL" id="EFV81779.1"/>
    </source>
</evidence>
<organism evidence="8 9">
    <name type="scientific">Neisseria mucosa C102</name>
    <dbReference type="NCBI Taxonomy" id="435832"/>
    <lineage>
        <taxon>Bacteria</taxon>
        <taxon>Pseudomonadati</taxon>
        <taxon>Pseudomonadota</taxon>
        <taxon>Betaproteobacteria</taxon>
        <taxon>Neisseriales</taxon>
        <taxon>Neisseriaceae</taxon>
        <taxon>Neisseria</taxon>
    </lineage>
</organism>
<comment type="similarity">
    <text evidence="2">Belongs to the transposase 11 family.</text>
</comment>
<dbReference type="NCBIfam" id="NF033581">
    <property type="entry name" value="transpos_IS5_4"/>
    <property type="match status" value="1"/>
</dbReference>
<dbReference type="PANTHER" id="PTHR35604">
    <property type="entry name" value="TRANSPOSASE INSH FOR INSERTION SEQUENCE ELEMENT IS5A-RELATED"/>
    <property type="match status" value="1"/>
</dbReference>
<feature type="domain" description="Transposase IS4-like" evidence="6">
    <location>
        <begin position="139"/>
        <end position="322"/>
    </location>
</feature>
<evidence type="ECO:0000256" key="4">
    <source>
        <dbReference type="ARBA" id="ARBA00023125"/>
    </source>
</evidence>
<keyword evidence="3" id="KW-0815">Transposition</keyword>
<gene>
    <name evidence="8" type="ORF">HMPREF0604_00358</name>
</gene>
<evidence type="ECO:0000256" key="5">
    <source>
        <dbReference type="ARBA" id="ARBA00023172"/>
    </source>
</evidence>
<dbReference type="Proteomes" id="UP000003612">
    <property type="component" value="Unassembled WGS sequence"/>
</dbReference>
<dbReference type="InterPro" id="IPR002559">
    <property type="entry name" value="Transposase_11"/>
</dbReference>
<keyword evidence="4" id="KW-0238">DNA-binding</keyword>
<dbReference type="Pfam" id="PF01609">
    <property type="entry name" value="DDE_Tnp_1"/>
    <property type="match status" value="1"/>
</dbReference>
<dbReference type="Pfam" id="PF05598">
    <property type="entry name" value="DUF772"/>
    <property type="match status" value="1"/>
</dbReference>
<feature type="domain" description="Transposase InsH N-terminal" evidence="7">
    <location>
        <begin position="20"/>
        <end position="109"/>
    </location>
</feature>
<evidence type="ECO:0000259" key="6">
    <source>
        <dbReference type="Pfam" id="PF01609"/>
    </source>
</evidence>
<evidence type="ECO:0000259" key="7">
    <source>
        <dbReference type="Pfam" id="PF05598"/>
    </source>
</evidence>
<protein>
    <submittedName>
        <fullName evidence="8">Transposase</fullName>
    </submittedName>
</protein>
<evidence type="ECO:0000256" key="2">
    <source>
        <dbReference type="ARBA" id="ARBA00010075"/>
    </source>
</evidence>
<keyword evidence="9" id="KW-1185">Reference proteome</keyword>
<dbReference type="EMBL" id="ACRG01000001">
    <property type="protein sequence ID" value="EFV81779.1"/>
    <property type="molecule type" value="Genomic_DNA"/>
</dbReference>
<proteinExistence type="inferred from homology"/>